<feature type="domain" description="CHAT" evidence="1">
    <location>
        <begin position="62"/>
        <end position="339"/>
    </location>
</feature>
<dbReference type="Pfam" id="PF12770">
    <property type="entry name" value="CHAT"/>
    <property type="match status" value="1"/>
</dbReference>
<organism evidence="2 3">
    <name type="scientific">Oscillochloris trichoides DG-6</name>
    <dbReference type="NCBI Taxonomy" id="765420"/>
    <lineage>
        <taxon>Bacteria</taxon>
        <taxon>Bacillati</taxon>
        <taxon>Chloroflexota</taxon>
        <taxon>Chloroflexia</taxon>
        <taxon>Chloroflexales</taxon>
        <taxon>Chloroflexineae</taxon>
        <taxon>Oscillochloridaceae</taxon>
        <taxon>Oscillochloris</taxon>
    </lineage>
</organism>
<dbReference type="InterPro" id="IPR024983">
    <property type="entry name" value="CHAT_dom"/>
</dbReference>
<dbReference type="AlphaFoldDB" id="E1IDH4"/>
<accession>E1IDH4</accession>
<dbReference type="HOGENOM" id="CLU_408168_0_0_0"/>
<dbReference type="OrthoDB" id="163100at2"/>
<dbReference type="EMBL" id="ADVR01000041">
    <property type="protein sequence ID" value="EFO80754.1"/>
    <property type="molecule type" value="Genomic_DNA"/>
</dbReference>
<dbReference type="Pfam" id="PF13289">
    <property type="entry name" value="SIR2_2"/>
    <property type="match status" value="1"/>
</dbReference>
<proteinExistence type="predicted"/>
<sequence length="694" mass="77350">MAAAPADLEIGLHSRGEHTYSVDLRYTQPDSATDIRLNSSEPILITLDPVALRALELDPLGYGQALTAALFAPPELRVAFAQARASAQSLDQPLRMRLVIGVGAPELHALRWETLRDPEQDRPLLTDERLLFSRYLAAGDWRPVTLRPKSELRALIAVAAPSDLARFRMAPIDAPAELARAQAGLTGMATQTLSTPGQATLAGIVAALREGADLLYLVCHGSLVKGLPTLWLEDESGTVTHTSGVEFAQRIRELDQRPRLVVLASCESAGDSAGVALNALGPLLAEAGVPAVIAMQGKISMETIADFTPALFRELSRDGQIDRALTVARGVVRHRPDSWMPALFMRLRAGRIWYVPGFADERQSFEKWPTIVRSVTRGQATPIIGATLDEQVITSPRNLASEWAERYNFPLAVHEREELHDVAQYLSISQAPMFPREELVDTLRHTLAQRFADDLAEGAEQADIYDLLAVVGEIQRERNPHDPYKVLAEQPFPIYLTTAYHSLLSEALRAAGKDPLVEFCRWRPELESIPSIYDDEPRYLPTAQRPLVFHLFGILAEPDSLVLTEDDHFDFLLRVARVPDLVPLAVREAITDTALLLLGYRIDGWDFRVLYRSLLQQEGRARRSKYANIAGQVSPDEDYFLLPVQARRYFERYFDYNDISIFWGSVEDFTRELLAQIAAAPPPAAPERASLRRR</sequence>
<protein>
    <recommendedName>
        <fullName evidence="1">CHAT domain-containing protein</fullName>
    </recommendedName>
</protein>
<dbReference type="STRING" id="765420.OSCT_1375"/>
<evidence type="ECO:0000313" key="2">
    <source>
        <dbReference type="EMBL" id="EFO80754.1"/>
    </source>
</evidence>
<keyword evidence="3" id="KW-1185">Reference proteome</keyword>
<gene>
    <name evidence="2" type="ORF">OSCT_1375</name>
</gene>
<comment type="caution">
    <text evidence="2">The sequence shown here is derived from an EMBL/GenBank/DDBJ whole genome shotgun (WGS) entry which is preliminary data.</text>
</comment>
<dbReference type="eggNOG" id="COG4995">
    <property type="taxonomic scope" value="Bacteria"/>
</dbReference>
<reference evidence="2 3" key="1">
    <citation type="journal article" date="2011" name="J. Bacteriol.">
        <title>Draft genome sequence of the anoxygenic filamentous phototrophic bacterium Oscillochloris trichoides subsp. DG-6.</title>
        <authorList>
            <person name="Kuznetsov B.B."/>
            <person name="Ivanovsky R.N."/>
            <person name="Keppen O.I."/>
            <person name="Sukhacheva M.V."/>
            <person name="Bumazhkin B.K."/>
            <person name="Patutina E.O."/>
            <person name="Beletsky A.V."/>
            <person name="Mardanov A.V."/>
            <person name="Baslerov R.V."/>
            <person name="Panteleeva A.N."/>
            <person name="Kolganova T.V."/>
            <person name="Ravin N.V."/>
            <person name="Skryabin K.G."/>
        </authorList>
    </citation>
    <scope>NUCLEOTIDE SEQUENCE [LARGE SCALE GENOMIC DNA]</scope>
    <source>
        <strain evidence="2 3">DG-6</strain>
    </source>
</reference>
<name>E1IDH4_9CHLR</name>
<evidence type="ECO:0000313" key="3">
    <source>
        <dbReference type="Proteomes" id="UP000054010"/>
    </source>
</evidence>
<evidence type="ECO:0000259" key="1">
    <source>
        <dbReference type="Pfam" id="PF12770"/>
    </source>
</evidence>
<dbReference type="Proteomes" id="UP000054010">
    <property type="component" value="Unassembled WGS sequence"/>
</dbReference>